<proteinExistence type="predicted"/>
<dbReference type="GO" id="GO:0000139">
    <property type="term" value="C:Golgi membrane"/>
    <property type="evidence" value="ECO:0007669"/>
    <property type="project" value="UniProtKB-SubCell"/>
</dbReference>
<evidence type="ECO:0000256" key="1">
    <source>
        <dbReference type="ARBA" id="ARBA00004194"/>
    </source>
</evidence>
<evidence type="ECO:0000256" key="4">
    <source>
        <dbReference type="ARBA" id="ARBA00023136"/>
    </source>
</evidence>
<dbReference type="EMBL" id="SWLB01000009">
    <property type="protein sequence ID" value="KAF3334503.1"/>
    <property type="molecule type" value="Genomic_DNA"/>
</dbReference>
<reference evidence="5" key="1">
    <citation type="submission" date="2020-01" db="EMBL/GenBank/DDBJ databases">
        <title>Genome sequence of Kobresia littledalei, the first chromosome-level genome in the family Cyperaceae.</title>
        <authorList>
            <person name="Qu G."/>
        </authorList>
    </citation>
    <scope>NUCLEOTIDE SEQUENCE</scope>
    <source>
        <strain evidence="5">C.B.Clarke</strain>
        <tissue evidence="5">Leaf</tissue>
    </source>
</reference>
<dbReference type="GO" id="GO:0032259">
    <property type="term" value="P:methylation"/>
    <property type="evidence" value="ECO:0007669"/>
    <property type="project" value="UniProtKB-KW"/>
</dbReference>
<keyword evidence="3" id="KW-1133">Transmembrane helix</keyword>
<gene>
    <name evidence="5" type="ORF">FCM35_KLT21107</name>
</gene>
<evidence type="ECO:0000256" key="3">
    <source>
        <dbReference type="ARBA" id="ARBA00022989"/>
    </source>
</evidence>
<keyword evidence="5" id="KW-0489">Methyltransferase</keyword>
<dbReference type="PANTHER" id="PTHR31444">
    <property type="entry name" value="OS11G0490100 PROTEIN"/>
    <property type="match status" value="1"/>
</dbReference>
<accession>A0A833R796</accession>
<evidence type="ECO:0000313" key="6">
    <source>
        <dbReference type="Proteomes" id="UP000623129"/>
    </source>
</evidence>
<keyword evidence="5" id="KW-0808">Transferase</keyword>
<dbReference type="InterPro" id="IPR006514">
    <property type="entry name" value="IRX15/GXM/AGM"/>
</dbReference>
<name>A0A833R796_9POAL</name>
<protein>
    <submittedName>
        <fullName evidence="5">Glucuronoxylan 4-O-methyltransferase 2</fullName>
    </submittedName>
</protein>
<dbReference type="GO" id="GO:0008168">
    <property type="term" value="F:methyltransferase activity"/>
    <property type="evidence" value="ECO:0007669"/>
    <property type="project" value="UniProtKB-KW"/>
</dbReference>
<evidence type="ECO:0000313" key="5">
    <source>
        <dbReference type="EMBL" id="KAF3334503.1"/>
    </source>
</evidence>
<keyword evidence="6" id="KW-1185">Reference proteome</keyword>
<sequence length="119" mass="13720">MTYCVMLETKKIAGLPRAVYNKRWDIIVVDGPSGSEPDQPGRMSAIYTAGLIGRIKKRSDMNPTDVIVHNVNRTVERWFAWEFLCDENLVASKGRLWHFRIKNKHQSKLFCSQNAIQIL</sequence>
<dbReference type="AlphaFoldDB" id="A0A833R796"/>
<dbReference type="OrthoDB" id="1896682at2759"/>
<keyword evidence="4" id="KW-0472">Membrane</keyword>
<comment type="caution">
    <text evidence="5">The sequence shown here is derived from an EMBL/GenBank/DDBJ whole genome shotgun (WGS) entry which is preliminary data.</text>
</comment>
<keyword evidence="2" id="KW-0812">Transmembrane</keyword>
<comment type="subcellular location">
    <subcellularLocation>
        <location evidence="1">Golgi apparatus membrane</location>
        <topology evidence="1">Single-pass membrane protein</topology>
    </subcellularLocation>
</comment>
<dbReference type="Proteomes" id="UP000623129">
    <property type="component" value="Unassembled WGS sequence"/>
</dbReference>
<organism evidence="5 6">
    <name type="scientific">Carex littledalei</name>
    <dbReference type="NCBI Taxonomy" id="544730"/>
    <lineage>
        <taxon>Eukaryota</taxon>
        <taxon>Viridiplantae</taxon>
        <taxon>Streptophyta</taxon>
        <taxon>Embryophyta</taxon>
        <taxon>Tracheophyta</taxon>
        <taxon>Spermatophyta</taxon>
        <taxon>Magnoliopsida</taxon>
        <taxon>Liliopsida</taxon>
        <taxon>Poales</taxon>
        <taxon>Cyperaceae</taxon>
        <taxon>Cyperoideae</taxon>
        <taxon>Cariceae</taxon>
        <taxon>Carex</taxon>
        <taxon>Carex subgen. Euthyceras</taxon>
    </lineage>
</organism>
<evidence type="ECO:0000256" key="2">
    <source>
        <dbReference type="ARBA" id="ARBA00022692"/>
    </source>
</evidence>
<dbReference type="Pfam" id="PF21729">
    <property type="entry name" value="IRX15_IRX15L_GXM"/>
    <property type="match status" value="1"/>
</dbReference>
<dbReference type="GO" id="GO:0045492">
    <property type="term" value="P:xylan biosynthetic process"/>
    <property type="evidence" value="ECO:0007669"/>
    <property type="project" value="InterPro"/>
</dbReference>